<accession>A0A1I2B2P7</accession>
<feature type="transmembrane region" description="Helical" evidence="12">
    <location>
        <begin position="42"/>
        <end position="62"/>
    </location>
</feature>
<keyword evidence="10" id="KW-0739">Sodium transport</keyword>
<proteinExistence type="inferred from homology"/>
<dbReference type="CDD" id="cd11494">
    <property type="entry name" value="SLC5sbd_NIS-like_u2"/>
    <property type="match status" value="1"/>
</dbReference>
<comment type="subcellular location">
    <subcellularLocation>
        <location evidence="1">Cell membrane</location>
        <topology evidence="1">Multi-pass membrane protein</topology>
    </subcellularLocation>
</comment>
<evidence type="ECO:0000256" key="5">
    <source>
        <dbReference type="ARBA" id="ARBA00022692"/>
    </source>
</evidence>
<evidence type="ECO:0000256" key="2">
    <source>
        <dbReference type="ARBA" id="ARBA00006434"/>
    </source>
</evidence>
<evidence type="ECO:0000256" key="9">
    <source>
        <dbReference type="ARBA" id="ARBA00023136"/>
    </source>
</evidence>
<dbReference type="GO" id="GO:0005886">
    <property type="term" value="C:plasma membrane"/>
    <property type="evidence" value="ECO:0007669"/>
    <property type="project" value="UniProtKB-SubCell"/>
</dbReference>
<feature type="transmembrane region" description="Helical" evidence="12">
    <location>
        <begin position="74"/>
        <end position="96"/>
    </location>
</feature>
<dbReference type="GO" id="GO:0015293">
    <property type="term" value="F:symporter activity"/>
    <property type="evidence" value="ECO:0007669"/>
    <property type="project" value="TreeGrafter"/>
</dbReference>
<evidence type="ECO:0000256" key="1">
    <source>
        <dbReference type="ARBA" id="ARBA00004651"/>
    </source>
</evidence>
<evidence type="ECO:0000256" key="6">
    <source>
        <dbReference type="ARBA" id="ARBA00022989"/>
    </source>
</evidence>
<evidence type="ECO:0000256" key="7">
    <source>
        <dbReference type="ARBA" id="ARBA00023053"/>
    </source>
</evidence>
<evidence type="ECO:0000313" key="13">
    <source>
        <dbReference type="EMBL" id="SFE50462.1"/>
    </source>
</evidence>
<keyword evidence="3" id="KW-0813">Transport</keyword>
<protein>
    <submittedName>
        <fullName evidence="13">Transporter, SSS family</fullName>
    </submittedName>
</protein>
<dbReference type="PROSITE" id="PS50283">
    <property type="entry name" value="NA_SOLUT_SYMP_3"/>
    <property type="match status" value="1"/>
</dbReference>
<reference evidence="13 14" key="1">
    <citation type="submission" date="2016-10" db="EMBL/GenBank/DDBJ databases">
        <authorList>
            <person name="de Groot N.N."/>
        </authorList>
    </citation>
    <scope>NUCLEOTIDE SEQUENCE [LARGE SCALE GENOMIC DNA]</scope>
    <source>
        <strain>GEY</strain>
        <strain evidence="14">DSM 9560</strain>
    </source>
</reference>
<feature type="transmembrane region" description="Helical" evidence="12">
    <location>
        <begin position="517"/>
        <end position="534"/>
    </location>
</feature>
<dbReference type="GO" id="GO:0006814">
    <property type="term" value="P:sodium ion transport"/>
    <property type="evidence" value="ECO:0007669"/>
    <property type="project" value="UniProtKB-KW"/>
</dbReference>
<dbReference type="PANTHER" id="PTHR42985:SF40">
    <property type="entry name" value="LD47995P-RELATED"/>
    <property type="match status" value="1"/>
</dbReference>
<feature type="transmembrane region" description="Helical" evidence="12">
    <location>
        <begin position="540"/>
        <end position="562"/>
    </location>
</feature>
<feature type="transmembrane region" description="Helical" evidence="12">
    <location>
        <begin position="231"/>
        <end position="250"/>
    </location>
</feature>
<keyword evidence="8" id="KW-0406">Ion transport</keyword>
<sequence>MRTLDWIVLIGTIAFITAFGIWKSRKHRSDVENYLFPKKMNWWTIGLSIAATQASAITFLSTPGQGFSDGMRFVQFYFGLPLAVIVLSITFVPIFQKLKVRTAYEYLENRFDLKTRSLCTFLFLTQRGLAAGLTLYAPSLILSTILNWDISWTNLSIGVVVLTYTFLGGTTAVSETQKQQLFVVFLGMITAGVILVQMLPAEVSFGTAVSLAGKMGKLNVIDTNFDWNNRYTLWSGLIGGFFVSMSYFGTDQSQVQRYLGGKSTAESRLGLIFNGFIKIPMQFLILLLGTLVFVFYQFNSSPIFFNQVEVQKIYQSADSLKFKQLEQQYEVLLAQKSIHAGELARALDVKDEALIAQTQSAFQDVEKQAQSVRKEAIEIIHEYNVAEGRQKATDTNYIFLTFVINYLPQGIVGLLIAVIFCASMSASASELNALASTFMVDIYQRNIKKNGTGKHYLRVSKLAMVGWCVYAILFAEFANSLSGNLIEAVNILGSLFYGTILGIFLVAFYFKTVRGDAVFVGAILAEAAVIWCWQNTSISFLWYNVIGCVLVILISLLMNLFVANKAHHS</sequence>
<dbReference type="InterPro" id="IPR001734">
    <property type="entry name" value="Na/solute_symporter"/>
</dbReference>
<gene>
    <name evidence="13" type="ORF">SAMN04488541_1002114</name>
</gene>
<dbReference type="OrthoDB" id="9803597at2"/>
<evidence type="ECO:0000256" key="4">
    <source>
        <dbReference type="ARBA" id="ARBA00022475"/>
    </source>
</evidence>
<dbReference type="EMBL" id="FONY01000002">
    <property type="protein sequence ID" value="SFE50462.1"/>
    <property type="molecule type" value="Genomic_DNA"/>
</dbReference>
<evidence type="ECO:0000256" key="10">
    <source>
        <dbReference type="ARBA" id="ARBA00023201"/>
    </source>
</evidence>
<evidence type="ECO:0000256" key="3">
    <source>
        <dbReference type="ARBA" id="ARBA00022448"/>
    </source>
</evidence>
<evidence type="ECO:0000256" key="12">
    <source>
        <dbReference type="SAM" id="Phobius"/>
    </source>
</evidence>
<keyword evidence="4" id="KW-1003">Cell membrane</keyword>
<evidence type="ECO:0000256" key="11">
    <source>
        <dbReference type="RuleBase" id="RU362091"/>
    </source>
</evidence>
<feature type="transmembrane region" description="Helical" evidence="12">
    <location>
        <begin position="271"/>
        <end position="296"/>
    </location>
</feature>
<dbReference type="STRING" id="1003.SAMN04488541_1002114"/>
<keyword evidence="14" id="KW-1185">Reference proteome</keyword>
<evidence type="ECO:0000313" key="14">
    <source>
        <dbReference type="Proteomes" id="UP000199513"/>
    </source>
</evidence>
<dbReference type="Pfam" id="PF00474">
    <property type="entry name" value="SSF"/>
    <property type="match status" value="2"/>
</dbReference>
<feature type="transmembrane region" description="Helical" evidence="12">
    <location>
        <begin position="150"/>
        <end position="169"/>
    </location>
</feature>
<dbReference type="Gene3D" id="1.20.1730.10">
    <property type="entry name" value="Sodium/glucose cotransporter"/>
    <property type="match status" value="1"/>
</dbReference>
<name>A0A1I2B2P7_9BACT</name>
<keyword evidence="9 12" id="KW-0472">Membrane</keyword>
<keyword evidence="7" id="KW-0915">Sodium</keyword>
<evidence type="ECO:0000256" key="8">
    <source>
        <dbReference type="ARBA" id="ARBA00023065"/>
    </source>
</evidence>
<dbReference type="AlphaFoldDB" id="A0A1I2B2P7"/>
<keyword evidence="6 12" id="KW-1133">Transmembrane helix</keyword>
<feature type="transmembrane region" description="Helical" evidence="12">
    <location>
        <begin position="181"/>
        <end position="199"/>
    </location>
</feature>
<feature type="transmembrane region" description="Helical" evidence="12">
    <location>
        <begin position="6"/>
        <end position="22"/>
    </location>
</feature>
<organism evidence="13 14">
    <name type="scientific">Thermoflexibacter ruber</name>
    <dbReference type="NCBI Taxonomy" id="1003"/>
    <lineage>
        <taxon>Bacteria</taxon>
        <taxon>Pseudomonadati</taxon>
        <taxon>Bacteroidota</taxon>
        <taxon>Cytophagia</taxon>
        <taxon>Cytophagales</taxon>
        <taxon>Thermoflexibacteraceae</taxon>
        <taxon>Thermoflexibacter</taxon>
    </lineage>
</organism>
<feature type="transmembrane region" description="Helical" evidence="12">
    <location>
        <begin position="456"/>
        <end position="477"/>
    </location>
</feature>
<dbReference type="PANTHER" id="PTHR42985">
    <property type="entry name" value="SODIUM-COUPLED MONOCARBOXYLATE TRANSPORTER"/>
    <property type="match status" value="1"/>
</dbReference>
<comment type="similarity">
    <text evidence="2 11">Belongs to the sodium:solute symporter (SSF) (TC 2.A.21) family.</text>
</comment>
<dbReference type="InterPro" id="IPR051163">
    <property type="entry name" value="Sodium:Solute_Symporter_SSF"/>
</dbReference>
<dbReference type="Proteomes" id="UP000199513">
    <property type="component" value="Unassembled WGS sequence"/>
</dbReference>
<keyword evidence="5 12" id="KW-0812">Transmembrane</keyword>
<feature type="transmembrane region" description="Helical" evidence="12">
    <location>
        <begin position="117"/>
        <end position="138"/>
    </location>
</feature>
<dbReference type="InterPro" id="IPR038377">
    <property type="entry name" value="Na/Glc_symporter_sf"/>
</dbReference>
<dbReference type="RefSeq" id="WP_091538898.1">
    <property type="nucleotide sequence ID" value="NZ_FONY01000002.1"/>
</dbReference>
<feature type="transmembrane region" description="Helical" evidence="12">
    <location>
        <begin position="489"/>
        <end position="510"/>
    </location>
</feature>